<comment type="caution">
    <text evidence="2">The sequence shown here is derived from an EMBL/GenBank/DDBJ whole genome shotgun (WGS) entry which is preliminary data.</text>
</comment>
<feature type="compositionally biased region" description="Basic and acidic residues" evidence="1">
    <location>
        <begin position="718"/>
        <end position="727"/>
    </location>
</feature>
<evidence type="ECO:0000313" key="3">
    <source>
        <dbReference type="Proteomes" id="UP000007148"/>
    </source>
</evidence>
<sequence>MSQQAGQDTPIRINPGEWDVVLRNGQPTLVPKRAINAPPLQTANARATEVANDPTLQIAHRVSERARFQALTLYHAAQQTGLNEDQYSFLKNELAKLRHEIAVYDQNIEQRRDVNRYAGLLEFFRCERCSNTILGSIRSSSQTRALHAPSNTPLYQRTHLPISQSVTANTSQNAHFLYPHQSVYPAPGYPVHSAPVAPAPNGNNQIPQPSYYSQVAQIVPQASTSNRSRALPSPPITQNAAINIQPIGAPLPPVRQQTTPVASNRPQFAVQSVAPFPSQTVDQTPYLIPYSAQGSNPLLANSSSGQGLNQPPNRQVQSTPSTSRNVNTPVQPHRASSQSQHSRPVGLSRSYLYPLPTQQQSQGEIRRPLASNPASTAPVQLYTPTLNGGLPLIEPAPAGLARSVLQMLQKRKEMDSAGTSSTSSKRVIPSQSSPIPFPSPNPATPLPPPIRPTDIVEPENNTSLVDDPSAPEGPAAHDTLESTLVTAREELADTRDPMIIDDLAVQVDPGIRIEEATKFPVSDTKAPSRPYPSDVREAEEPDRTDDRKTEPLFLPESPTPPDEKDEESMERPLHRFLYVLVPRPPELGLTPTSSTSDVEIKEILEKDDAKRLTAQDCDFITRREPQLLSHIEEQHDGDMSLLKPIVNDLYYGLPEPMEPLPDVAPSSEAVKFPVYGHPSARLVNRTPSPKPVSSAVALMPLSPIKRTARSAYSQESPILEHRTSSLHDDDDSELEGREILDKYAFLEPFYRVPFTLDVLDSDEEVARSFDRETRRSALKQVSKVELKRGFKPKKPVKGVRFASPNEPVHSRGPGGFTQSDTGSSTGIKPRRKTTVHISQGRVSGHRSESEPTDDDELLLRP</sequence>
<dbReference type="Proteomes" id="UP000007148">
    <property type="component" value="Unassembled WGS sequence"/>
</dbReference>
<feature type="compositionally biased region" description="Acidic residues" evidence="1">
    <location>
        <begin position="850"/>
        <end position="861"/>
    </location>
</feature>
<proteinExistence type="predicted"/>
<feature type="compositionally biased region" description="Pro residues" evidence="1">
    <location>
        <begin position="435"/>
        <end position="451"/>
    </location>
</feature>
<keyword evidence="3" id="KW-1185">Reference proteome</keyword>
<feature type="region of interest" description="Disordered" evidence="1">
    <location>
        <begin position="516"/>
        <end position="570"/>
    </location>
</feature>
<feature type="compositionally biased region" description="Polar residues" evidence="1">
    <location>
        <begin position="297"/>
        <end position="342"/>
    </location>
</feature>
<name>G4TK72_SERID</name>
<feature type="region of interest" description="Disordered" evidence="1">
    <location>
        <begin position="410"/>
        <end position="479"/>
    </location>
</feature>
<protein>
    <submittedName>
        <fullName evidence="2">Uncharacterized protein</fullName>
    </submittedName>
</protein>
<reference evidence="2 3" key="1">
    <citation type="journal article" date="2011" name="PLoS Pathog.">
        <title>Endophytic Life Strategies Decoded by Genome and Transcriptome Analyses of the Mutualistic Root Symbiont Piriformospora indica.</title>
        <authorList>
            <person name="Zuccaro A."/>
            <person name="Lahrmann U."/>
            <person name="Guldener U."/>
            <person name="Langen G."/>
            <person name="Pfiffi S."/>
            <person name="Biedenkopf D."/>
            <person name="Wong P."/>
            <person name="Samans B."/>
            <person name="Grimm C."/>
            <person name="Basiewicz M."/>
            <person name="Murat C."/>
            <person name="Martin F."/>
            <person name="Kogel K.H."/>
        </authorList>
    </citation>
    <scope>NUCLEOTIDE SEQUENCE [LARGE SCALE GENOMIC DNA]</scope>
    <source>
        <strain evidence="2 3">DSM 11827</strain>
    </source>
</reference>
<dbReference type="InParanoid" id="G4TK72"/>
<dbReference type="HOGENOM" id="CLU_332360_0_0_1"/>
<evidence type="ECO:0000313" key="2">
    <source>
        <dbReference type="EMBL" id="CCA71713.1"/>
    </source>
</evidence>
<feature type="compositionally biased region" description="Polar residues" evidence="1">
    <location>
        <begin position="816"/>
        <end position="826"/>
    </location>
</feature>
<dbReference type="AlphaFoldDB" id="G4TK72"/>
<feature type="region of interest" description="Disordered" evidence="1">
    <location>
        <begin position="789"/>
        <end position="861"/>
    </location>
</feature>
<feature type="region of interest" description="Disordered" evidence="1">
    <location>
        <begin position="709"/>
        <end position="732"/>
    </location>
</feature>
<dbReference type="STRING" id="1109443.G4TK72"/>
<feature type="region of interest" description="Disordered" evidence="1">
    <location>
        <begin position="297"/>
        <end position="345"/>
    </location>
</feature>
<dbReference type="EMBL" id="CAFZ01000131">
    <property type="protein sequence ID" value="CCA71713.1"/>
    <property type="molecule type" value="Genomic_DNA"/>
</dbReference>
<gene>
    <name evidence="2" type="ORF">PIIN_05648</name>
</gene>
<evidence type="ECO:0000256" key="1">
    <source>
        <dbReference type="SAM" id="MobiDB-lite"/>
    </source>
</evidence>
<accession>G4TK72</accession>
<dbReference type="OrthoDB" id="10690458at2759"/>
<organism evidence="2 3">
    <name type="scientific">Serendipita indica (strain DSM 11827)</name>
    <name type="common">Root endophyte fungus</name>
    <name type="synonym">Piriformospora indica</name>
    <dbReference type="NCBI Taxonomy" id="1109443"/>
    <lineage>
        <taxon>Eukaryota</taxon>
        <taxon>Fungi</taxon>
        <taxon>Dikarya</taxon>
        <taxon>Basidiomycota</taxon>
        <taxon>Agaricomycotina</taxon>
        <taxon>Agaricomycetes</taxon>
        <taxon>Sebacinales</taxon>
        <taxon>Serendipitaceae</taxon>
        <taxon>Serendipita</taxon>
    </lineage>
</organism>